<feature type="transmembrane region" description="Helical" evidence="1">
    <location>
        <begin position="95"/>
        <end position="113"/>
    </location>
</feature>
<reference evidence="2" key="1">
    <citation type="submission" date="2021-01" db="EMBL/GenBank/DDBJ databases">
        <title>Rhizobium sp. strain KVB221 16S ribosomal RNA gene Genome sequencing and assembly.</title>
        <authorList>
            <person name="Kang M."/>
        </authorList>
    </citation>
    <scope>NUCLEOTIDE SEQUENCE</scope>
    <source>
        <strain evidence="2">KVB221</strain>
    </source>
</reference>
<organism evidence="2 3">
    <name type="scientific">Rhizobium setariae</name>
    <dbReference type="NCBI Taxonomy" id="2801340"/>
    <lineage>
        <taxon>Bacteria</taxon>
        <taxon>Pseudomonadati</taxon>
        <taxon>Pseudomonadota</taxon>
        <taxon>Alphaproteobacteria</taxon>
        <taxon>Hyphomicrobiales</taxon>
        <taxon>Rhizobiaceae</taxon>
        <taxon>Rhizobium/Agrobacterium group</taxon>
        <taxon>Rhizobium</taxon>
    </lineage>
</organism>
<evidence type="ECO:0000256" key="1">
    <source>
        <dbReference type="SAM" id="Phobius"/>
    </source>
</evidence>
<feature type="transmembrane region" description="Helical" evidence="1">
    <location>
        <begin position="398"/>
        <end position="416"/>
    </location>
</feature>
<dbReference type="AlphaFoldDB" id="A0A936YVI1"/>
<feature type="transmembrane region" description="Helical" evidence="1">
    <location>
        <begin position="277"/>
        <end position="295"/>
    </location>
</feature>
<dbReference type="EMBL" id="JAEQNC010000009">
    <property type="protein sequence ID" value="MBL0373695.1"/>
    <property type="molecule type" value="Genomic_DNA"/>
</dbReference>
<dbReference type="Proteomes" id="UP000633219">
    <property type="component" value="Unassembled WGS sequence"/>
</dbReference>
<keyword evidence="1" id="KW-0472">Membrane</keyword>
<sequence length="419" mass="46627">MKISWLNRDIYAVPGLLFAYAATVASLSSDLDPTQWGALDAELYHLPQINWFIEWGVQWNYPAWSASGPGFHWLMAILAKLTGAEALDQNSWQSTFGPAFLTAIALLFFYAALRSSGASPLRTLVIGFPLVSSSYFWTPALHPVSECLSMIGLFAMAYSLAVRPRQPFAFGVAAAASTIARQNFLSAAGAFGLMAVVEQWPRIFTWRMIGLAVLTLGPSLLVVTVLVLHWGGLTPPEWQEMHTGFSLGPVLHGLMLLGVFGWLFLREEDLVGDVRARAREVIIIAAISLMLWLLVPEDGGPRPYSVVWNAAAFLPTIYGRPLLTLPLLTMGVVVAFAYWRRGWRDGFRLSPELSLFACYFAAQAAQRFSWQRYAEIPVLLLLCLGMARLQRKSPRQDALTLIAFMGYFVLTIWRMTELV</sequence>
<keyword evidence="3" id="KW-1185">Reference proteome</keyword>
<feature type="transmembrane region" description="Helical" evidence="1">
    <location>
        <begin position="317"/>
        <end position="339"/>
    </location>
</feature>
<name>A0A936YVI1_9HYPH</name>
<keyword evidence="1" id="KW-0812">Transmembrane</keyword>
<keyword evidence="1" id="KW-1133">Transmembrane helix</keyword>
<comment type="caution">
    <text evidence="2">The sequence shown here is derived from an EMBL/GenBank/DDBJ whole genome shotgun (WGS) entry which is preliminary data.</text>
</comment>
<proteinExistence type="predicted"/>
<feature type="transmembrane region" description="Helical" evidence="1">
    <location>
        <begin position="144"/>
        <end position="162"/>
    </location>
</feature>
<feature type="transmembrane region" description="Helical" evidence="1">
    <location>
        <begin position="209"/>
        <end position="232"/>
    </location>
</feature>
<dbReference type="RefSeq" id="WP_201660620.1">
    <property type="nucleotide sequence ID" value="NZ_JAEQNC010000009.1"/>
</dbReference>
<evidence type="ECO:0000313" key="3">
    <source>
        <dbReference type="Proteomes" id="UP000633219"/>
    </source>
</evidence>
<evidence type="ECO:0000313" key="2">
    <source>
        <dbReference type="EMBL" id="MBL0373695.1"/>
    </source>
</evidence>
<protein>
    <submittedName>
        <fullName evidence="2">Uncharacterized protein</fullName>
    </submittedName>
</protein>
<gene>
    <name evidence="2" type="ORF">JJB09_16855</name>
</gene>
<accession>A0A936YVI1</accession>
<feature type="transmembrane region" description="Helical" evidence="1">
    <location>
        <begin position="244"/>
        <end position="265"/>
    </location>
</feature>